<organism evidence="2 3">
    <name type="scientific">Deinococcus peraridilitoris (strain DSM 19664 / LMG 22246 / CIP 109416 / KR-200)</name>
    <dbReference type="NCBI Taxonomy" id="937777"/>
    <lineage>
        <taxon>Bacteria</taxon>
        <taxon>Thermotogati</taxon>
        <taxon>Deinococcota</taxon>
        <taxon>Deinococci</taxon>
        <taxon>Deinococcales</taxon>
        <taxon>Deinococcaceae</taxon>
        <taxon>Deinococcus</taxon>
    </lineage>
</organism>
<feature type="domain" description="NADP-dependent oxidoreductase" evidence="1">
    <location>
        <begin position="47"/>
        <end position="313"/>
    </location>
</feature>
<name>L0A2Q0_DEIPD</name>
<evidence type="ECO:0000313" key="2">
    <source>
        <dbReference type="EMBL" id="AFZ67719.1"/>
    </source>
</evidence>
<dbReference type="InterPro" id="IPR036812">
    <property type="entry name" value="NAD(P)_OxRdtase_dom_sf"/>
</dbReference>
<keyword evidence="3" id="KW-1185">Reference proteome</keyword>
<gene>
    <name evidence="2" type="ordered locus">Deipe_2235</name>
</gene>
<dbReference type="OrthoDB" id="5522046at2"/>
<reference evidence="3" key="1">
    <citation type="submission" date="2012-03" db="EMBL/GenBank/DDBJ databases">
        <title>Complete sequence of chromosome of Deinococcus peraridilitoris DSM 19664.</title>
        <authorList>
            <person name="Lucas S."/>
            <person name="Copeland A."/>
            <person name="Lapidus A."/>
            <person name="Glavina del Rio T."/>
            <person name="Dalin E."/>
            <person name="Tice H."/>
            <person name="Bruce D."/>
            <person name="Goodwin L."/>
            <person name="Pitluck S."/>
            <person name="Peters L."/>
            <person name="Mikhailova N."/>
            <person name="Lu M."/>
            <person name="Kyrpides N."/>
            <person name="Mavromatis K."/>
            <person name="Ivanova N."/>
            <person name="Brettin T."/>
            <person name="Detter J.C."/>
            <person name="Han C."/>
            <person name="Larimer F."/>
            <person name="Land M."/>
            <person name="Hauser L."/>
            <person name="Markowitz V."/>
            <person name="Cheng J.-F."/>
            <person name="Hugenholtz P."/>
            <person name="Woyke T."/>
            <person name="Wu D."/>
            <person name="Pukall R."/>
            <person name="Steenblock K."/>
            <person name="Brambilla E."/>
            <person name="Klenk H.-P."/>
            <person name="Eisen J.A."/>
        </authorList>
    </citation>
    <scope>NUCLEOTIDE SEQUENCE [LARGE SCALE GENOMIC DNA]</scope>
    <source>
        <strain evidence="3">DSM 19664 / LMG 22246 / CIP 109416 / KR-200</strain>
    </source>
</reference>
<dbReference type="InterPro" id="IPR023210">
    <property type="entry name" value="NADP_OxRdtase_dom"/>
</dbReference>
<proteinExistence type="predicted"/>
<dbReference type="STRING" id="937777.Deipe_2235"/>
<accession>L0A2Q0</accession>
<dbReference type="Proteomes" id="UP000010467">
    <property type="component" value="Chromosome"/>
</dbReference>
<dbReference type="Gene3D" id="3.20.20.100">
    <property type="entry name" value="NADP-dependent oxidoreductase domain"/>
    <property type="match status" value="1"/>
</dbReference>
<dbReference type="EMBL" id="CP003382">
    <property type="protein sequence ID" value="AFZ67719.1"/>
    <property type="molecule type" value="Genomic_DNA"/>
</dbReference>
<dbReference type="SUPFAM" id="SSF51430">
    <property type="entry name" value="NAD(P)-linked oxidoreductase"/>
    <property type="match status" value="1"/>
</dbReference>
<dbReference type="KEGG" id="dpd:Deipe_2235"/>
<evidence type="ECO:0000259" key="1">
    <source>
        <dbReference type="Pfam" id="PF00248"/>
    </source>
</evidence>
<protein>
    <submittedName>
        <fullName evidence="2">Putative oxidoreductase, aryl-alcohol dehydrogenase like protein</fullName>
    </submittedName>
</protein>
<dbReference type="PANTHER" id="PTHR43312">
    <property type="entry name" value="D-THREO-ALDOSE 1-DEHYDROGENASE"/>
    <property type="match status" value="1"/>
</dbReference>
<dbReference type="HOGENOM" id="CLU_073071_0_0_0"/>
<evidence type="ECO:0000313" key="3">
    <source>
        <dbReference type="Proteomes" id="UP000010467"/>
    </source>
</evidence>
<dbReference type="RefSeq" id="WP_015236022.1">
    <property type="nucleotide sequence ID" value="NC_019793.1"/>
</dbReference>
<dbReference type="AlphaFoldDB" id="L0A2Q0"/>
<dbReference type="InterPro" id="IPR053135">
    <property type="entry name" value="AKR2_Oxidoreductase"/>
</dbReference>
<dbReference type="PANTHER" id="PTHR43312:SF1">
    <property type="entry name" value="NADP-DEPENDENT OXIDOREDUCTASE DOMAIN-CONTAINING PROTEIN"/>
    <property type="match status" value="1"/>
</dbReference>
<dbReference type="PATRIC" id="fig|937777.3.peg.2239"/>
<dbReference type="Pfam" id="PF00248">
    <property type="entry name" value="Aldo_ket_red"/>
    <property type="match status" value="1"/>
</dbReference>
<dbReference type="eggNOG" id="COG0667">
    <property type="taxonomic scope" value="Bacteria"/>
</dbReference>
<dbReference type="CDD" id="cd19098">
    <property type="entry name" value="AKR_unchar"/>
    <property type="match status" value="1"/>
</dbReference>
<sequence>MPFPDAPTLGDTAIPVSRLGLGLAALGRPGYINLGHADDLGGQYEVEAMQQRAFAVLDAALARGVRYFDAARSYGRAEEFLSAWLRERSLSSEDVTVGSKWGYTYTANWQTQAEQHEVKEHSLATFERQWPQTRALLQPWLRLYMVHSVTPDSPALHDERLQQRLLALRETGIAVGLSVSGARQAETLERALQVRVDGQELFQVVQATWNLLDPSAGAALQQAGARGWGVIIKEAVANGLLTIRGLEAASPVLRQVSVRLGVTPDALAIAGALAQPFVDVVLSGATGEAQLHSNLEALSVTLDEETLQELGSLQERPEEYWRRRAQLPWT</sequence>